<keyword evidence="2" id="KW-1133">Transmembrane helix</keyword>
<feature type="transmembrane region" description="Helical" evidence="2">
    <location>
        <begin position="166"/>
        <end position="189"/>
    </location>
</feature>
<accession>A0A8S9ZUU1</accession>
<name>A0A8S9ZUU1_9BILA</name>
<gene>
    <name evidence="3" type="ORF">Mgra_00003437</name>
</gene>
<feature type="transmembrane region" description="Helical" evidence="2">
    <location>
        <begin position="195"/>
        <end position="216"/>
    </location>
</feature>
<evidence type="ECO:0000256" key="2">
    <source>
        <dbReference type="SAM" id="Phobius"/>
    </source>
</evidence>
<comment type="caution">
    <text evidence="3">The sequence shown here is derived from an EMBL/GenBank/DDBJ whole genome shotgun (WGS) entry which is preliminary data.</text>
</comment>
<reference evidence="3" key="1">
    <citation type="journal article" date="2020" name="Ecol. Evol.">
        <title>Genome structure and content of the rice root-knot nematode (Meloidogyne graminicola).</title>
        <authorList>
            <person name="Phan N.T."/>
            <person name="Danchin E.G.J."/>
            <person name="Klopp C."/>
            <person name="Perfus-Barbeoch L."/>
            <person name="Kozlowski D.K."/>
            <person name="Koutsovoulos G.D."/>
            <person name="Lopez-Roques C."/>
            <person name="Bouchez O."/>
            <person name="Zahm M."/>
            <person name="Besnard G."/>
            <person name="Bellafiore S."/>
        </authorList>
    </citation>
    <scope>NUCLEOTIDE SEQUENCE</scope>
    <source>
        <strain evidence="3">VN-18</strain>
    </source>
</reference>
<keyword evidence="2" id="KW-0812">Transmembrane</keyword>
<dbReference type="Proteomes" id="UP000605970">
    <property type="component" value="Unassembled WGS sequence"/>
</dbReference>
<keyword evidence="1" id="KW-0175">Coiled coil</keyword>
<evidence type="ECO:0000313" key="3">
    <source>
        <dbReference type="EMBL" id="KAF7637046.1"/>
    </source>
</evidence>
<evidence type="ECO:0000256" key="1">
    <source>
        <dbReference type="SAM" id="Coils"/>
    </source>
</evidence>
<keyword evidence="2" id="KW-0472">Membrane</keyword>
<organism evidence="3 4">
    <name type="scientific">Meloidogyne graminicola</name>
    <dbReference type="NCBI Taxonomy" id="189291"/>
    <lineage>
        <taxon>Eukaryota</taxon>
        <taxon>Metazoa</taxon>
        <taxon>Ecdysozoa</taxon>
        <taxon>Nematoda</taxon>
        <taxon>Chromadorea</taxon>
        <taxon>Rhabditida</taxon>
        <taxon>Tylenchina</taxon>
        <taxon>Tylenchomorpha</taxon>
        <taxon>Tylenchoidea</taxon>
        <taxon>Meloidogynidae</taxon>
        <taxon>Meloidogyninae</taxon>
        <taxon>Meloidogyne</taxon>
    </lineage>
</organism>
<proteinExistence type="predicted"/>
<dbReference type="EMBL" id="JABEBT010000023">
    <property type="protein sequence ID" value="KAF7637046.1"/>
    <property type="molecule type" value="Genomic_DNA"/>
</dbReference>
<dbReference type="AlphaFoldDB" id="A0A8S9ZUU1"/>
<sequence>MTSSSSSNFNLNRENSFTNLSDIMGERAETCSNSSIKEDLKQPKNKFLNNSKFIEYFYLFIIENLENKLKTPNVILEVNKTIVDEQSKFNEQQILKFEELINKILKNNKQQLLNKIANLENKVDKLKEEVKHLNKKPTVAKEQMKNENKENKNEMSAIILSEAYKIFCFSLSYFILKWFVFSLYFYFTYISLLDSFSIVEFFLINRFTSIFLKSYIFRIKQISSNRGSI</sequence>
<feature type="coiled-coil region" evidence="1">
    <location>
        <begin position="95"/>
        <end position="136"/>
    </location>
</feature>
<keyword evidence="4" id="KW-1185">Reference proteome</keyword>
<evidence type="ECO:0000313" key="4">
    <source>
        <dbReference type="Proteomes" id="UP000605970"/>
    </source>
</evidence>
<protein>
    <submittedName>
        <fullName evidence="3">Uncharacterized protein</fullName>
    </submittedName>
</protein>